<dbReference type="SUPFAM" id="SSF56281">
    <property type="entry name" value="Metallo-hydrolase/oxidoreductase"/>
    <property type="match status" value="1"/>
</dbReference>
<dbReference type="CDD" id="cd16277">
    <property type="entry name" value="metallo-hydrolase-like_MBL-fold"/>
    <property type="match status" value="1"/>
</dbReference>
<dbReference type="RefSeq" id="WP_085938040.1">
    <property type="nucleotide sequence ID" value="NZ_FUWJ01000018.1"/>
</dbReference>
<keyword evidence="3" id="KW-0378">Hydrolase</keyword>
<dbReference type="SMART" id="SM00849">
    <property type="entry name" value="Lactamase_B"/>
    <property type="match status" value="1"/>
</dbReference>
<evidence type="ECO:0000256" key="2">
    <source>
        <dbReference type="ARBA" id="ARBA00022723"/>
    </source>
</evidence>
<comment type="similarity">
    <text evidence="1">Belongs to the metallo-beta-lactamase superfamily.</text>
</comment>
<evidence type="ECO:0000313" key="7">
    <source>
        <dbReference type="Proteomes" id="UP000190092"/>
    </source>
</evidence>
<sequence>MLVWKVGDVSITKLVEIETAMPAGGPPGSMLPDAHPEAVRAIDWLVPQFATAEGHLRISVHALLVQTPTMRLVVDTCIGNDKPRNGTLFDRLQTRFLQDLDAAGWMRDSVQGVLCTHLHVDHVGWNTMLIDGRWVPTFPKARYYFGRREFDETEREARDRSVRSHDGAIFADSIQPIVEAGLATFVAMDAQLAPEIRLLPTPGHTPGHVSVVIESQGARAVITGDLMHHPCQMARPDWSSGFDSDQDESRGTRQSFLRQFADTPTLVIGTHFAGPTAGRIIREGDAYRFVC</sequence>
<feature type="domain" description="Metallo-beta-lactamase" evidence="5">
    <location>
        <begin position="59"/>
        <end position="271"/>
    </location>
</feature>
<dbReference type="InterPro" id="IPR001279">
    <property type="entry name" value="Metallo-B-lactamas"/>
</dbReference>
<gene>
    <name evidence="6" type="ORF">SAMN02745126_06308</name>
</gene>
<dbReference type="PANTHER" id="PTHR42978">
    <property type="entry name" value="QUORUM-QUENCHING LACTONASE YTNP-RELATED-RELATED"/>
    <property type="match status" value="1"/>
</dbReference>
<evidence type="ECO:0000256" key="1">
    <source>
        <dbReference type="ARBA" id="ARBA00007749"/>
    </source>
</evidence>
<dbReference type="EMBL" id="FUWJ01000018">
    <property type="protein sequence ID" value="SKA40052.1"/>
    <property type="molecule type" value="Genomic_DNA"/>
</dbReference>
<dbReference type="Pfam" id="PF00753">
    <property type="entry name" value="Lactamase_B"/>
    <property type="match status" value="1"/>
</dbReference>
<dbReference type="OrthoDB" id="9773738at2"/>
<dbReference type="Proteomes" id="UP000190092">
    <property type="component" value="Unassembled WGS sequence"/>
</dbReference>
<dbReference type="PANTHER" id="PTHR42978:SF6">
    <property type="entry name" value="QUORUM-QUENCHING LACTONASE YTNP-RELATED"/>
    <property type="match status" value="1"/>
</dbReference>
<evidence type="ECO:0000256" key="4">
    <source>
        <dbReference type="ARBA" id="ARBA00022833"/>
    </source>
</evidence>
<keyword evidence="4" id="KW-0862">Zinc</keyword>
<evidence type="ECO:0000259" key="5">
    <source>
        <dbReference type="SMART" id="SM00849"/>
    </source>
</evidence>
<reference evidence="7" key="1">
    <citation type="submission" date="2017-02" db="EMBL/GenBank/DDBJ databases">
        <authorList>
            <person name="Varghese N."/>
            <person name="Submissions S."/>
        </authorList>
    </citation>
    <scope>NUCLEOTIDE SEQUENCE [LARGE SCALE GENOMIC DNA]</scope>
    <source>
        <strain evidence="7">ATCC 27094</strain>
    </source>
</reference>
<protein>
    <submittedName>
        <fullName evidence="6">Glyoxylase, beta-lactamase superfamily II</fullName>
    </submittedName>
</protein>
<evidence type="ECO:0000256" key="3">
    <source>
        <dbReference type="ARBA" id="ARBA00022801"/>
    </source>
</evidence>
<keyword evidence="7" id="KW-1185">Reference proteome</keyword>
<dbReference type="AlphaFoldDB" id="A0A1T4THV6"/>
<organism evidence="6 7">
    <name type="scientific">Enhydrobacter aerosaccus</name>
    <dbReference type="NCBI Taxonomy" id="225324"/>
    <lineage>
        <taxon>Bacteria</taxon>
        <taxon>Pseudomonadati</taxon>
        <taxon>Pseudomonadota</taxon>
        <taxon>Alphaproteobacteria</taxon>
        <taxon>Hyphomicrobiales</taxon>
        <taxon>Enhydrobacter</taxon>
    </lineage>
</organism>
<dbReference type="GO" id="GO:0016787">
    <property type="term" value="F:hydrolase activity"/>
    <property type="evidence" value="ECO:0007669"/>
    <property type="project" value="UniProtKB-KW"/>
</dbReference>
<dbReference type="Gene3D" id="3.60.15.10">
    <property type="entry name" value="Ribonuclease Z/Hydroxyacylglutathione hydrolase-like"/>
    <property type="match status" value="1"/>
</dbReference>
<dbReference type="InterPro" id="IPR036866">
    <property type="entry name" value="RibonucZ/Hydroxyglut_hydro"/>
</dbReference>
<dbReference type="InterPro" id="IPR051013">
    <property type="entry name" value="MBL_superfamily_lactonases"/>
</dbReference>
<evidence type="ECO:0000313" key="6">
    <source>
        <dbReference type="EMBL" id="SKA40052.1"/>
    </source>
</evidence>
<name>A0A1T4THV6_9HYPH</name>
<keyword evidence="2" id="KW-0479">Metal-binding</keyword>
<dbReference type="STRING" id="225324.SAMN02745126_06308"/>
<accession>A0A1T4THV6</accession>
<proteinExistence type="inferred from homology"/>
<dbReference type="GO" id="GO:0046872">
    <property type="term" value="F:metal ion binding"/>
    <property type="evidence" value="ECO:0007669"/>
    <property type="project" value="UniProtKB-KW"/>
</dbReference>